<sequence length="84" mass="10026">MDEYYDFYYLKRNHFIAFYSGNEEKLINAIVIKVDQILYAKHKLLLGQLPFWRIICCEATHKCFKKDIMFLAVFISTIMYSSLG</sequence>
<dbReference type="EMBL" id="HACA01017275">
    <property type="protein sequence ID" value="CDW34636.1"/>
    <property type="molecule type" value="Transcribed_RNA"/>
</dbReference>
<protein>
    <submittedName>
        <fullName evidence="1">Uncharacterized protein</fullName>
    </submittedName>
</protein>
<name>A0A0K2UAA6_LEPSM</name>
<reference evidence="1" key="1">
    <citation type="submission" date="2014-05" db="EMBL/GenBank/DDBJ databases">
        <authorList>
            <person name="Chronopoulou M."/>
        </authorList>
    </citation>
    <scope>NUCLEOTIDE SEQUENCE</scope>
    <source>
        <tissue evidence="1">Whole organism</tissue>
    </source>
</reference>
<feature type="non-terminal residue" evidence="1">
    <location>
        <position position="84"/>
    </location>
</feature>
<proteinExistence type="predicted"/>
<evidence type="ECO:0000313" key="1">
    <source>
        <dbReference type="EMBL" id="CDW34636.1"/>
    </source>
</evidence>
<accession>A0A0K2UAA6</accession>
<dbReference type="AlphaFoldDB" id="A0A0K2UAA6"/>
<organism evidence="1">
    <name type="scientific">Lepeophtheirus salmonis</name>
    <name type="common">Salmon louse</name>
    <name type="synonym">Caligus salmonis</name>
    <dbReference type="NCBI Taxonomy" id="72036"/>
    <lineage>
        <taxon>Eukaryota</taxon>
        <taxon>Metazoa</taxon>
        <taxon>Ecdysozoa</taxon>
        <taxon>Arthropoda</taxon>
        <taxon>Crustacea</taxon>
        <taxon>Multicrustacea</taxon>
        <taxon>Hexanauplia</taxon>
        <taxon>Copepoda</taxon>
        <taxon>Siphonostomatoida</taxon>
        <taxon>Caligidae</taxon>
        <taxon>Lepeophtheirus</taxon>
    </lineage>
</organism>